<dbReference type="PIRSF" id="PIRSF002741">
    <property type="entry name" value="MppA"/>
    <property type="match status" value="1"/>
</dbReference>
<dbReference type="InterPro" id="IPR000914">
    <property type="entry name" value="SBP_5_dom"/>
</dbReference>
<sequence>MKKKLLSISLIFVLIVTLLVGCGNESNNESENKATEGNIEGEKVIVVRATGDPMTFNPDSIPDDYAYPIVQNIFNRLVKLDASKQIIPDLATEWEVSEDGKTVTFHLRDDAKWHDGEKVTSEDVKYTFDTIKENENYYMSSRLGIVNSIETPDDYTVVFNMNESDVSFIADLGWYGTFILPKHVFDNGQSWEENPASKEPIGSGPFKFKEFNQGESITLVANPDYHEGAPKLDKIIYSIIPDDTTAVEALLNGDIDVYEGIPAASVDELEASDYIRLVLNEYPSPMRIIFNLNEEILQDINVRRAIATAIDREEISQKVFNGIQKPEYNMYPSIMEWATNSEQTAPKFNIEEAIKILEDAGYKKDKDGYYVRGLTIDVFEDGGYPDAAKLMEATLAKAGIELIVQVHEFNAWNEKVTIQRDFMIELQGGFMGPDPAALYKRLGTGEYSNVGNYSNKKFDELCTKGVATGVQEERAKYYKEAQAILAEDLPYIPIVTYAAYDANNDKFINLPIDGEGKWGWSEYTFTDIK</sequence>
<keyword evidence="7" id="KW-1185">Reference proteome</keyword>
<dbReference type="PANTHER" id="PTHR30290:SF9">
    <property type="entry name" value="OLIGOPEPTIDE-BINDING PROTEIN APPA"/>
    <property type="match status" value="1"/>
</dbReference>
<feature type="domain" description="Solute-binding protein family 5" evidence="5">
    <location>
        <begin position="85"/>
        <end position="442"/>
    </location>
</feature>
<comment type="similarity">
    <text evidence="2">Belongs to the bacterial solute-binding protein 5 family.</text>
</comment>
<dbReference type="SUPFAM" id="SSF53850">
    <property type="entry name" value="Periplasmic binding protein-like II"/>
    <property type="match status" value="1"/>
</dbReference>
<proteinExistence type="inferred from homology"/>
<dbReference type="RefSeq" id="WP_132027485.1">
    <property type="nucleotide sequence ID" value="NZ_CP068564.1"/>
</dbReference>
<dbReference type="Proteomes" id="UP000294567">
    <property type="component" value="Unassembled WGS sequence"/>
</dbReference>
<dbReference type="InterPro" id="IPR030678">
    <property type="entry name" value="Peptide/Ni-bd"/>
</dbReference>
<evidence type="ECO:0000313" key="6">
    <source>
        <dbReference type="EMBL" id="TCS89395.1"/>
    </source>
</evidence>
<accession>A0A4R3KW04</accession>
<dbReference type="InterPro" id="IPR039424">
    <property type="entry name" value="SBP_5"/>
</dbReference>
<comment type="subcellular location">
    <subcellularLocation>
        <location evidence="1">Cell membrane</location>
        <topology evidence="1">Lipid-anchor</topology>
    </subcellularLocation>
</comment>
<dbReference type="GO" id="GO:0015833">
    <property type="term" value="P:peptide transport"/>
    <property type="evidence" value="ECO:0007669"/>
    <property type="project" value="TreeGrafter"/>
</dbReference>
<dbReference type="GO" id="GO:0042597">
    <property type="term" value="C:periplasmic space"/>
    <property type="evidence" value="ECO:0007669"/>
    <property type="project" value="UniProtKB-ARBA"/>
</dbReference>
<evidence type="ECO:0000256" key="2">
    <source>
        <dbReference type="ARBA" id="ARBA00005695"/>
    </source>
</evidence>
<dbReference type="AlphaFoldDB" id="A0A4R3KW04"/>
<evidence type="ECO:0000313" key="7">
    <source>
        <dbReference type="Proteomes" id="UP000294567"/>
    </source>
</evidence>
<evidence type="ECO:0000256" key="4">
    <source>
        <dbReference type="ARBA" id="ARBA00022729"/>
    </source>
</evidence>
<keyword evidence="3" id="KW-0813">Transport</keyword>
<gene>
    <name evidence="6" type="ORF">EDD65_10661</name>
</gene>
<comment type="caution">
    <text evidence="6">The sequence shown here is derived from an EMBL/GenBank/DDBJ whole genome shotgun (WGS) entry which is preliminary data.</text>
</comment>
<organism evidence="6 7">
    <name type="scientific">Keratinibaculum paraultunense</name>
    <dbReference type="NCBI Taxonomy" id="1278232"/>
    <lineage>
        <taxon>Bacteria</taxon>
        <taxon>Bacillati</taxon>
        <taxon>Bacillota</taxon>
        <taxon>Tissierellia</taxon>
        <taxon>Tissierellales</taxon>
        <taxon>Tepidimicrobiaceae</taxon>
        <taxon>Keratinibaculum</taxon>
    </lineage>
</organism>
<name>A0A4R3KW04_9FIRM</name>
<dbReference type="EMBL" id="SMAE01000006">
    <property type="protein sequence ID" value="TCS89395.1"/>
    <property type="molecule type" value="Genomic_DNA"/>
</dbReference>
<dbReference type="InterPro" id="IPR023765">
    <property type="entry name" value="SBP_5_CS"/>
</dbReference>
<protein>
    <submittedName>
        <fullName evidence="6">Peptide/nickel transport system substrate-binding protein</fullName>
    </submittedName>
</protein>
<keyword evidence="4" id="KW-0732">Signal</keyword>
<dbReference type="OrthoDB" id="9772924at2"/>
<reference evidence="6 7" key="1">
    <citation type="submission" date="2019-03" db="EMBL/GenBank/DDBJ databases">
        <title>Genomic Encyclopedia of Type Strains, Phase IV (KMG-IV): sequencing the most valuable type-strain genomes for metagenomic binning, comparative biology and taxonomic classification.</title>
        <authorList>
            <person name="Goeker M."/>
        </authorList>
    </citation>
    <scope>NUCLEOTIDE SEQUENCE [LARGE SCALE GENOMIC DNA]</scope>
    <source>
        <strain evidence="6 7">DSM 26752</strain>
    </source>
</reference>
<dbReference type="Gene3D" id="3.10.105.10">
    <property type="entry name" value="Dipeptide-binding Protein, Domain 3"/>
    <property type="match status" value="1"/>
</dbReference>
<evidence type="ECO:0000259" key="5">
    <source>
        <dbReference type="Pfam" id="PF00496"/>
    </source>
</evidence>
<dbReference type="PANTHER" id="PTHR30290">
    <property type="entry name" value="PERIPLASMIC BINDING COMPONENT OF ABC TRANSPORTER"/>
    <property type="match status" value="1"/>
</dbReference>
<dbReference type="Gene3D" id="3.40.190.10">
    <property type="entry name" value="Periplasmic binding protein-like II"/>
    <property type="match status" value="1"/>
</dbReference>
<dbReference type="Pfam" id="PF00496">
    <property type="entry name" value="SBP_bac_5"/>
    <property type="match status" value="1"/>
</dbReference>
<dbReference type="PROSITE" id="PS01040">
    <property type="entry name" value="SBP_BACTERIAL_5"/>
    <property type="match status" value="1"/>
</dbReference>
<dbReference type="PROSITE" id="PS51257">
    <property type="entry name" value="PROKAR_LIPOPROTEIN"/>
    <property type="match status" value="1"/>
</dbReference>
<evidence type="ECO:0000256" key="1">
    <source>
        <dbReference type="ARBA" id="ARBA00004193"/>
    </source>
</evidence>
<dbReference type="GO" id="GO:0043190">
    <property type="term" value="C:ATP-binding cassette (ABC) transporter complex"/>
    <property type="evidence" value="ECO:0007669"/>
    <property type="project" value="InterPro"/>
</dbReference>
<dbReference type="GO" id="GO:1904680">
    <property type="term" value="F:peptide transmembrane transporter activity"/>
    <property type="evidence" value="ECO:0007669"/>
    <property type="project" value="TreeGrafter"/>
</dbReference>
<evidence type="ECO:0000256" key="3">
    <source>
        <dbReference type="ARBA" id="ARBA00022448"/>
    </source>
</evidence>